<dbReference type="Proteomes" id="UP000310158">
    <property type="component" value="Unassembled WGS sequence"/>
</dbReference>
<dbReference type="EMBL" id="SGPL01000566">
    <property type="protein sequence ID" value="THH10530.1"/>
    <property type="molecule type" value="Genomic_DNA"/>
</dbReference>
<dbReference type="AlphaFoldDB" id="A0A4S4LKP6"/>
<evidence type="ECO:0000313" key="2">
    <source>
        <dbReference type="EMBL" id="THH10530.1"/>
    </source>
</evidence>
<accession>A0A4S4LKP6</accession>
<evidence type="ECO:0000313" key="3">
    <source>
        <dbReference type="Proteomes" id="UP000310158"/>
    </source>
</evidence>
<gene>
    <name evidence="2" type="ORF">EW146_g8343</name>
</gene>
<proteinExistence type="predicted"/>
<dbReference type="Pfam" id="PF12937">
    <property type="entry name" value="F-box-like"/>
    <property type="match status" value="1"/>
</dbReference>
<name>A0A4S4LKP6_9AGAM</name>
<reference evidence="2 3" key="1">
    <citation type="submission" date="2019-02" db="EMBL/GenBank/DDBJ databases">
        <title>Genome sequencing of the rare red list fungi Bondarzewia mesenterica.</title>
        <authorList>
            <person name="Buettner E."/>
            <person name="Kellner H."/>
        </authorList>
    </citation>
    <scope>NUCLEOTIDE SEQUENCE [LARGE SCALE GENOMIC DNA]</scope>
    <source>
        <strain evidence="2 3">DSM 108281</strain>
    </source>
</reference>
<dbReference type="InterPro" id="IPR001810">
    <property type="entry name" value="F-box_dom"/>
</dbReference>
<feature type="non-terminal residue" evidence="2">
    <location>
        <position position="125"/>
    </location>
</feature>
<evidence type="ECO:0000259" key="1">
    <source>
        <dbReference type="Pfam" id="PF12937"/>
    </source>
</evidence>
<comment type="caution">
    <text evidence="2">The sequence shown here is derived from an EMBL/GenBank/DDBJ whole genome shotgun (WGS) entry which is preliminary data.</text>
</comment>
<feature type="domain" description="F-box" evidence="1">
    <location>
        <begin position="52"/>
        <end position="102"/>
    </location>
</feature>
<sequence length="125" mass="13597">MGYLQYTGFWPWAASSSNAPQTEITIDLTLVYPPQPCPVAHSQPKDPKPVPLPTEVILSILESAYATPTLEPDTALLHACALVCKNWAAPAQTLLFRSITLRSQRAYIAFSAAVDRSTDRGRALG</sequence>
<protein>
    <recommendedName>
        <fullName evidence="1">F-box domain-containing protein</fullName>
    </recommendedName>
</protein>
<keyword evidence="3" id="KW-1185">Reference proteome</keyword>
<dbReference type="OrthoDB" id="2522283at2759"/>
<organism evidence="2 3">
    <name type="scientific">Bondarzewia mesenterica</name>
    <dbReference type="NCBI Taxonomy" id="1095465"/>
    <lineage>
        <taxon>Eukaryota</taxon>
        <taxon>Fungi</taxon>
        <taxon>Dikarya</taxon>
        <taxon>Basidiomycota</taxon>
        <taxon>Agaricomycotina</taxon>
        <taxon>Agaricomycetes</taxon>
        <taxon>Russulales</taxon>
        <taxon>Bondarzewiaceae</taxon>
        <taxon>Bondarzewia</taxon>
    </lineage>
</organism>